<dbReference type="OrthoDB" id="3830284at2"/>
<dbReference type="Pfam" id="PF14230">
    <property type="entry name" value="DUF4333"/>
    <property type="match status" value="1"/>
</dbReference>
<evidence type="ECO:0000313" key="4">
    <source>
        <dbReference type="Proteomes" id="UP000199022"/>
    </source>
</evidence>
<dbReference type="Proteomes" id="UP000199022">
    <property type="component" value="Unassembled WGS sequence"/>
</dbReference>
<dbReference type="RefSeq" id="WP_091558465.1">
    <property type="nucleotide sequence ID" value="NZ_BNAC01000004.1"/>
</dbReference>
<protein>
    <recommendedName>
        <fullName evidence="2">DUF4333 domain-containing protein</fullName>
    </recommendedName>
</protein>
<accession>A0A1I1PBY5</accession>
<dbReference type="PROSITE" id="PS51257">
    <property type="entry name" value="PROKAR_LIPOPROTEIN"/>
    <property type="match status" value="1"/>
</dbReference>
<feature type="signal peptide" evidence="1">
    <location>
        <begin position="1"/>
        <end position="28"/>
    </location>
</feature>
<dbReference type="EMBL" id="FOMD01000002">
    <property type="protein sequence ID" value="SFD05148.1"/>
    <property type="molecule type" value="Genomic_DNA"/>
</dbReference>
<sequence length="106" mass="11078">MSRTRRTLLGLAAATLLPLGLASCGAGSIDSDDVEDQAETQLQQQLGTDVRPDIDCEDDLPAEEGATITCALTADGLEGTYDVTMTTTSVEGDTANFDIQVADSPR</sequence>
<keyword evidence="1" id="KW-0732">Signal</keyword>
<reference evidence="4" key="1">
    <citation type="submission" date="2016-10" db="EMBL/GenBank/DDBJ databases">
        <authorList>
            <person name="Varghese N."/>
            <person name="Submissions S."/>
        </authorList>
    </citation>
    <scope>NUCLEOTIDE SEQUENCE [LARGE SCALE GENOMIC DNA]</scope>
    <source>
        <strain evidence="4">DSM 45962</strain>
    </source>
</reference>
<evidence type="ECO:0000259" key="2">
    <source>
        <dbReference type="Pfam" id="PF14230"/>
    </source>
</evidence>
<evidence type="ECO:0000313" key="3">
    <source>
        <dbReference type="EMBL" id="SFD05148.1"/>
    </source>
</evidence>
<feature type="domain" description="DUF4333" evidence="2">
    <location>
        <begin position="23"/>
        <end position="92"/>
    </location>
</feature>
<dbReference type="InterPro" id="IPR025637">
    <property type="entry name" value="DUF4333"/>
</dbReference>
<dbReference type="STRING" id="1225127.SAMN05661030_2430"/>
<name>A0A1I1PBY5_9ACTN</name>
<proteinExistence type="predicted"/>
<gene>
    <name evidence="3" type="ORF">SAMN05661030_2430</name>
</gene>
<keyword evidence="4" id="KW-1185">Reference proteome</keyword>
<dbReference type="AlphaFoldDB" id="A0A1I1PBY5"/>
<feature type="chain" id="PRO_5011481124" description="DUF4333 domain-containing protein" evidence="1">
    <location>
        <begin position="29"/>
        <end position="106"/>
    </location>
</feature>
<evidence type="ECO:0000256" key="1">
    <source>
        <dbReference type="SAM" id="SignalP"/>
    </source>
</evidence>
<organism evidence="3 4">
    <name type="scientific">Klenkia taihuensis</name>
    <dbReference type="NCBI Taxonomy" id="1225127"/>
    <lineage>
        <taxon>Bacteria</taxon>
        <taxon>Bacillati</taxon>
        <taxon>Actinomycetota</taxon>
        <taxon>Actinomycetes</taxon>
        <taxon>Geodermatophilales</taxon>
        <taxon>Geodermatophilaceae</taxon>
        <taxon>Klenkia</taxon>
    </lineage>
</organism>